<keyword evidence="1" id="KW-0472">Membrane</keyword>
<name>A0A060LYG5_9BACI</name>
<dbReference type="RefSeq" id="WP_038476185.1">
    <property type="nucleotide sequence ID" value="NZ_CP003923.1"/>
</dbReference>
<organism evidence="3 4">
    <name type="scientific">Shouchella lehensis G1</name>
    <dbReference type="NCBI Taxonomy" id="1246626"/>
    <lineage>
        <taxon>Bacteria</taxon>
        <taxon>Bacillati</taxon>
        <taxon>Bacillota</taxon>
        <taxon>Bacilli</taxon>
        <taxon>Bacillales</taxon>
        <taxon>Bacillaceae</taxon>
        <taxon>Shouchella</taxon>
    </lineage>
</organism>
<evidence type="ECO:0000256" key="1">
    <source>
        <dbReference type="SAM" id="Phobius"/>
    </source>
</evidence>
<dbReference type="Proteomes" id="UP000027142">
    <property type="component" value="Chromosome"/>
</dbReference>
<dbReference type="eggNOG" id="COG1502">
    <property type="taxonomic scope" value="Bacteria"/>
</dbReference>
<dbReference type="AlphaFoldDB" id="A0A060LYG5"/>
<keyword evidence="4" id="KW-1185">Reference proteome</keyword>
<dbReference type="STRING" id="1246626.BleG1_0241"/>
<dbReference type="CDD" id="cd09113">
    <property type="entry name" value="PLDc_ymdC_like_2"/>
    <property type="match status" value="1"/>
</dbReference>
<feature type="domain" description="PLD phosphodiesterase" evidence="2">
    <location>
        <begin position="151"/>
        <end position="178"/>
    </location>
</feature>
<dbReference type="GO" id="GO:0030572">
    <property type="term" value="F:phosphatidyltransferase activity"/>
    <property type="evidence" value="ECO:0007669"/>
    <property type="project" value="UniProtKB-ARBA"/>
</dbReference>
<dbReference type="KEGG" id="ble:BleG1_0241"/>
<keyword evidence="1" id="KW-0812">Transmembrane</keyword>
<dbReference type="Pfam" id="PF13091">
    <property type="entry name" value="PLDc_2"/>
    <property type="match status" value="2"/>
</dbReference>
<evidence type="ECO:0000313" key="4">
    <source>
        <dbReference type="Proteomes" id="UP000027142"/>
    </source>
</evidence>
<accession>A0A060LYG5</accession>
<feature type="domain" description="PLD phosphodiesterase" evidence="2">
    <location>
        <begin position="369"/>
        <end position="396"/>
    </location>
</feature>
<dbReference type="InterPro" id="IPR001736">
    <property type="entry name" value="PLipase_D/transphosphatidylase"/>
</dbReference>
<dbReference type="InterPro" id="IPR025202">
    <property type="entry name" value="PLD-like_dom"/>
</dbReference>
<evidence type="ECO:0000313" key="3">
    <source>
        <dbReference type="EMBL" id="AIC92849.1"/>
    </source>
</evidence>
<dbReference type="OrthoDB" id="9814092at2"/>
<protein>
    <submittedName>
        <fullName evidence="3">Phospholipase D domain-containing protein</fullName>
    </submittedName>
</protein>
<dbReference type="PROSITE" id="PS50035">
    <property type="entry name" value="PLD"/>
    <property type="match status" value="2"/>
</dbReference>
<sequence length="462" mass="53009">MLKGVLLTAILLYISYVFFTAYLLFFLPLSYKQEDSDLHTIFKTQDFPNQDHVLLLENGFESGRTRMQIIQEAKTSIDFVSYSVQKAQTSHLFLAALFEAADRGVHVRVLLDGLFHNLHGDLKEVKKAIAVHPNMELRYFEPFRPFKPWSWHNRLHDKLLLVDETYGIIGGRNIGDKYLSDTPPKDYVIDRDVLIYHKDNQSKSSLQEMKAYTNELWNHPFTQMEKKNKSKDQRAGLAFQQDLNDTYQKAKNDHVPFVQPLSQEWKNKAIKAEHVSFLSNPLSRLNKPPTMWKTFTKLASEAKSKVYIQTPYAIPTKQMNKYVEMDSTVNWVLLTNSIQQTPNPMAYSGYLSKREALSDSGFTISEYQGPHSIHAKSFVIDDQMSMVGSFNLDARSSFLNTESAVLINSAAFANKLTVEMDKKASKSNPFSKDTSTNNHEHVVKALAIKALSKLSFLWRIFL</sequence>
<gene>
    <name evidence="3" type="ORF">BleG1_0241</name>
</gene>
<dbReference type="PANTHER" id="PTHR21248:SF12">
    <property type="entry name" value="CARDIOLIPIN SYNTHASE C"/>
    <property type="match status" value="1"/>
</dbReference>
<feature type="transmembrane region" description="Helical" evidence="1">
    <location>
        <begin position="6"/>
        <end position="27"/>
    </location>
</feature>
<evidence type="ECO:0000259" key="2">
    <source>
        <dbReference type="PROSITE" id="PS50035"/>
    </source>
</evidence>
<dbReference type="CDD" id="cd09111">
    <property type="entry name" value="PLDc_ymdC_like_1"/>
    <property type="match status" value="1"/>
</dbReference>
<dbReference type="PATRIC" id="fig|1246626.3.peg.224"/>
<keyword evidence="1" id="KW-1133">Transmembrane helix</keyword>
<dbReference type="EMBL" id="CP003923">
    <property type="protein sequence ID" value="AIC92849.1"/>
    <property type="molecule type" value="Genomic_DNA"/>
</dbReference>
<dbReference type="SUPFAM" id="SSF56024">
    <property type="entry name" value="Phospholipase D/nuclease"/>
    <property type="match status" value="2"/>
</dbReference>
<proteinExistence type="predicted"/>
<dbReference type="PANTHER" id="PTHR21248">
    <property type="entry name" value="CARDIOLIPIN SYNTHASE"/>
    <property type="match status" value="1"/>
</dbReference>
<dbReference type="SMART" id="SM00155">
    <property type="entry name" value="PLDc"/>
    <property type="match status" value="2"/>
</dbReference>
<reference evidence="3 4" key="1">
    <citation type="journal article" date="2014" name="Gene">
        <title>A comparative genomic analysis of the alkalitolerant soil bacterium Bacillus lehensis G1.</title>
        <authorList>
            <person name="Noor Y.M."/>
            <person name="Samsulrizal N.H."/>
            <person name="Jema'on N.A."/>
            <person name="Low K.O."/>
            <person name="Ramli A.N."/>
            <person name="Alias N.I."/>
            <person name="Damis S.I."/>
            <person name="Fuzi S.F."/>
            <person name="Isa M.N."/>
            <person name="Murad A.M."/>
            <person name="Raih M.F."/>
            <person name="Bakar F.D."/>
            <person name="Najimudin N."/>
            <person name="Mahadi N.M."/>
            <person name="Illias R.M."/>
        </authorList>
    </citation>
    <scope>NUCLEOTIDE SEQUENCE [LARGE SCALE GENOMIC DNA]</scope>
    <source>
        <strain evidence="3 4">G1</strain>
    </source>
</reference>
<dbReference type="HOGENOM" id="CLU_024860_0_0_9"/>
<dbReference type="GO" id="GO:0032049">
    <property type="term" value="P:cardiolipin biosynthetic process"/>
    <property type="evidence" value="ECO:0007669"/>
    <property type="project" value="UniProtKB-ARBA"/>
</dbReference>
<dbReference type="Gene3D" id="3.30.870.10">
    <property type="entry name" value="Endonuclease Chain A"/>
    <property type="match status" value="2"/>
</dbReference>